<proteinExistence type="predicted"/>
<evidence type="ECO:0000313" key="2">
    <source>
        <dbReference type="Proteomes" id="UP000036185"/>
    </source>
</evidence>
<organism evidence="1 2">
    <name type="scientific">Corynebacterium ulcerans FRC58</name>
    <dbReference type="NCBI Taxonomy" id="1408268"/>
    <lineage>
        <taxon>Bacteria</taxon>
        <taxon>Bacillati</taxon>
        <taxon>Actinomycetota</taxon>
        <taxon>Actinomycetes</taxon>
        <taxon>Mycobacteriales</taxon>
        <taxon>Corynebacteriaceae</taxon>
        <taxon>Corynebacterium</taxon>
    </lineage>
</organism>
<dbReference type="Proteomes" id="UP000036185">
    <property type="component" value="Chromosome"/>
</dbReference>
<evidence type="ECO:0008006" key="3">
    <source>
        <dbReference type="Google" id="ProtNLM"/>
    </source>
</evidence>
<keyword evidence="2" id="KW-1185">Reference proteome</keyword>
<dbReference type="EMBL" id="CP011913">
    <property type="protein sequence ID" value="AKN75909.1"/>
    <property type="molecule type" value="Genomic_DNA"/>
</dbReference>
<accession>A0ABN4GUK1</accession>
<evidence type="ECO:0000313" key="1">
    <source>
        <dbReference type="EMBL" id="AKN75909.1"/>
    </source>
</evidence>
<name>A0ABN4GUK1_CORUL</name>
<gene>
    <name evidence="1" type="ORF">CulFRC58_0055</name>
</gene>
<protein>
    <recommendedName>
        <fullName evidence="3">Transposase</fullName>
    </recommendedName>
</protein>
<sequence length="45" mass="5115">MESDLAKLFEDLKQYGHVMAADLYLGRAKTDRQDAFIIADTARLL</sequence>
<reference evidence="1 2" key="1">
    <citation type="journal article" date="2014" name="Int. J. Syst. Evol. Microbiol.">
        <title>Draft Genome Sequence of Corynebacterium ulcerans FRC58, Isolated from the Bronchitic Aspiration of a Patient in France.</title>
        <authorList>
            <person name="Silva Ado S."/>
            <person name="Barauna R.A."/>
            <person name="de Sa P.C."/>
            <person name="das Gracas D.A."/>
            <person name="Carneiro A.R."/>
            <person name="Thouvenin M."/>
            <person name="Azevedo V."/>
            <person name="Badell E."/>
            <person name="Guiso N."/>
            <person name="da Silva A.L."/>
            <person name="Ramos R.T."/>
        </authorList>
    </citation>
    <scope>NUCLEOTIDE SEQUENCE [LARGE SCALE GENOMIC DNA]</scope>
    <source>
        <strain evidence="1 2">FRC58</strain>
    </source>
</reference>